<feature type="transmembrane region" description="Helical" evidence="2">
    <location>
        <begin position="114"/>
        <end position="132"/>
    </location>
</feature>
<dbReference type="PANTHER" id="PTHR28251:SF1">
    <property type="entry name" value="V-TYPE ATPASE ASSEMBLY FACTOR PKR1"/>
    <property type="match status" value="1"/>
</dbReference>
<dbReference type="GO" id="GO:0070072">
    <property type="term" value="P:vacuolar proton-transporting V-type ATPase complex assembly"/>
    <property type="evidence" value="ECO:0007669"/>
    <property type="project" value="InterPro"/>
</dbReference>
<evidence type="ECO:0000313" key="4">
    <source>
        <dbReference type="Proteomes" id="UP000070544"/>
    </source>
</evidence>
<evidence type="ECO:0000256" key="2">
    <source>
        <dbReference type="SAM" id="Phobius"/>
    </source>
</evidence>
<dbReference type="GO" id="GO:0005789">
    <property type="term" value="C:endoplasmic reticulum membrane"/>
    <property type="evidence" value="ECO:0007669"/>
    <property type="project" value="TreeGrafter"/>
</dbReference>
<feature type="transmembrane region" description="Helical" evidence="2">
    <location>
        <begin position="138"/>
        <end position="158"/>
    </location>
</feature>
<protein>
    <recommendedName>
        <fullName evidence="5">Pkr1-domain-containing protein</fullName>
    </recommendedName>
</protein>
<name>A0A139AVE5_GONPJ</name>
<accession>A0A139AVE5</accession>
<feature type="region of interest" description="Disordered" evidence="1">
    <location>
        <begin position="1"/>
        <end position="25"/>
    </location>
</feature>
<dbReference type="EMBL" id="KQ965735">
    <property type="protein sequence ID" value="KXS20669.1"/>
    <property type="molecule type" value="Genomic_DNA"/>
</dbReference>
<evidence type="ECO:0008006" key="5">
    <source>
        <dbReference type="Google" id="ProtNLM"/>
    </source>
</evidence>
<reference evidence="3 4" key="1">
    <citation type="journal article" date="2015" name="Genome Biol. Evol.">
        <title>Phylogenomic analyses indicate that early fungi evolved digesting cell walls of algal ancestors of land plants.</title>
        <authorList>
            <person name="Chang Y."/>
            <person name="Wang S."/>
            <person name="Sekimoto S."/>
            <person name="Aerts A.L."/>
            <person name="Choi C."/>
            <person name="Clum A."/>
            <person name="LaButti K.M."/>
            <person name="Lindquist E.A."/>
            <person name="Yee Ngan C."/>
            <person name="Ohm R.A."/>
            <person name="Salamov A.A."/>
            <person name="Grigoriev I.V."/>
            <person name="Spatafora J.W."/>
            <person name="Berbee M.L."/>
        </authorList>
    </citation>
    <scope>NUCLEOTIDE SEQUENCE [LARGE SCALE GENOMIC DNA]</scope>
    <source>
        <strain evidence="3 4">JEL478</strain>
    </source>
</reference>
<gene>
    <name evidence="3" type="ORF">M427DRAFT_52256</name>
</gene>
<keyword evidence="4" id="KW-1185">Reference proteome</keyword>
<proteinExistence type="predicted"/>
<dbReference type="OrthoDB" id="9626941at2759"/>
<dbReference type="AlphaFoldDB" id="A0A139AVE5"/>
<organism evidence="3 4">
    <name type="scientific">Gonapodya prolifera (strain JEL478)</name>
    <name type="common">Monoblepharis prolifera</name>
    <dbReference type="NCBI Taxonomy" id="1344416"/>
    <lineage>
        <taxon>Eukaryota</taxon>
        <taxon>Fungi</taxon>
        <taxon>Fungi incertae sedis</taxon>
        <taxon>Chytridiomycota</taxon>
        <taxon>Chytridiomycota incertae sedis</taxon>
        <taxon>Monoblepharidomycetes</taxon>
        <taxon>Monoblepharidales</taxon>
        <taxon>Gonapodyaceae</taxon>
        <taxon>Gonapodya</taxon>
    </lineage>
</organism>
<dbReference type="InterPro" id="IPR013945">
    <property type="entry name" value="Pkr1"/>
</dbReference>
<dbReference type="Proteomes" id="UP000070544">
    <property type="component" value="Unassembled WGS sequence"/>
</dbReference>
<feature type="compositionally biased region" description="Acidic residues" evidence="1">
    <location>
        <begin position="1"/>
        <end position="11"/>
    </location>
</feature>
<dbReference type="Pfam" id="PF08636">
    <property type="entry name" value="Pkr1"/>
    <property type="match status" value="1"/>
</dbReference>
<keyword evidence="2" id="KW-0472">Membrane</keyword>
<keyword evidence="2" id="KW-0812">Transmembrane</keyword>
<evidence type="ECO:0000313" key="3">
    <source>
        <dbReference type="EMBL" id="KXS20669.1"/>
    </source>
</evidence>
<keyword evidence="2" id="KW-1133">Transmembrane helix</keyword>
<dbReference type="PANTHER" id="PTHR28251">
    <property type="entry name" value="V-TYPE ATPASE ASSEMBLY FACTOR PKR1"/>
    <property type="match status" value="1"/>
</dbReference>
<sequence length="175" mass="19384">MTTEFYDDDGASEVPRESVQGEQDDIKDTLLALGGTGLLRRALHVGQESDRASTTLPNVNGDGDGEEVEEELIHESSGLQEAREEPGGQKNVTLIEDVWLSVFTPGVPNQRVQAVFQFIFLLMMLSLFGLWWASEWSIHVAVLVFAGAGLWASTTWFLNELQNTPPEVHPSKKEE</sequence>
<evidence type="ECO:0000256" key="1">
    <source>
        <dbReference type="SAM" id="MobiDB-lite"/>
    </source>
</evidence>